<dbReference type="SMART" id="SM00640">
    <property type="entry name" value="Glyco_32"/>
    <property type="match status" value="1"/>
</dbReference>
<dbReference type="InterPro" id="IPR001362">
    <property type="entry name" value="Glyco_hydro_32"/>
</dbReference>
<comment type="similarity">
    <text evidence="1">Belongs to the glycosyl hydrolase 32 family.</text>
</comment>
<keyword evidence="7" id="KW-1185">Reference proteome</keyword>
<evidence type="ECO:0000256" key="4">
    <source>
        <dbReference type="ARBA" id="ARBA00023295"/>
    </source>
</evidence>
<dbReference type="AlphaFoldDB" id="A0A7K3MA79"/>
<dbReference type="PANTHER" id="PTHR43101:SF1">
    <property type="entry name" value="BETA-FRUCTOSIDASE"/>
    <property type="match status" value="1"/>
</dbReference>
<dbReference type="Proteomes" id="UP000460435">
    <property type="component" value="Unassembled WGS sequence"/>
</dbReference>
<evidence type="ECO:0000259" key="5">
    <source>
        <dbReference type="Pfam" id="PF00251"/>
    </source>
</evidence>
<dbReference type="SUPFAM" id="SSF75005">
    <property type="entry name" value="Arabinanase/levansucrase/invertase"/>
    <property type="match status" value="1"/>
</dbReference>
<dbReference type="PANTHER" id="PTHR43101">
    <property type="entry name" value="BETA-FRUCTOSIDASE"/>
    <property type="match status" value="1"/>
</dbReference>
<proteinExistence type="inferred from homology"/>
<comment type="caution">
    <text evidence="6">The sequence shown here is derived from an EMBL/GenBank/DDBJ whole genome shotgun (WGS) entry which is preliminary data.</text>
</comment>
<dbReference type="Gene3D" id="2.115.10.20">
    <property type="entry name" value="Glycosyl hydrolase domain, family 43"/>
    <property type="match status" value="1"/>
</dbReference>
<evidence type="ECO:0000313" key="7">
    <source>
        <dbReference type="Proteomes" id="UP000460435"/>
    </source>
</evidence>
<dbReference type="CDD" id="cd18609">
    <property type="entry name" value="GH32-like"/>
    <property type="match status" value="1"/>
</dbReference>
<dbReference type="InterPro" id="IPR023296">
    <property type="entry name" value="Glyco_hydro_beta-prop_sf"/>
</dbReference>
<protein>
    <recommendedName>
        <fullName evidence="2">beta-fructofuranosidase</fullName>
        <ecNumber evidence="2">3.2.1.26</ecNumber>
    </recommendedName>
</protein>
<gene>
    <name evidence="6" type="ORF">F7O44_22615</name>
</gene>
<dbReference type="GO" id="GO:0004564">
    <property type="term" value="F:beta-fructofuranosidase activity"/>
    <property type="evidence" value="ECO:0007669"/>
    <property type="project" value="UniProtKB-EC"/>
</dbReference>
<evidence type="ECO:0000256" key="3">
    <source>
        <dbReference type="ARBA" id="ARBA00022801"/>
    </source>
</evidence>
<organism evidence="6 7">
    <name type="scientific">Phytoactinopolyspora mesophila</name>
    <dbReference type="NCBI Taxonomy" id="2650750"/>
    <lineage>
        <taxon>Bacteria</taxon>
        <taxon>Bacillati</taxon>
        <taxon>Actinomycetota</taxon>
        <taxon>Actinomycetes</taxon>
        <taxon>Jiangellales</taxon>
        <taxon>Jiangellaceae</taxon>
        <taxon>Phytoactinopolyspora</taxon>
    </lineage>
</organism>
<keyword evidence="3 6" id="KW-0378">Hydrolase</keyword>
<dbReference type="InterPro" id="IPR051214">
    <property type="entry name" value="GH32_Enzymes"/>
</dbReference>
<reference evidence="6 7" key="1">
    <citation type="submission" date="2019-11" db="EMBL/GenBank/DDBJ databases">
        <authorList>
            <person name="Li X.-J."/>
            <person name="Feng X.-M."/>
        </authorList>
    </citation>
    <scope>NUCLEOTIDE SEQUENCE [LARGE SCALE GENOMIC DNA]</scope>
    <source>
        <strain evidence="6 7">XMNu-373</strain>
    </source>
</reference>
<name>A0A7K3MA79_9ACTN</name>
<dbReference type="GO" id="GO:0005975">
    <property type="term" value="P:carbohydrate metabolic process"/>
    <property type="evidence" value="ECO:0007669"/>
    <property type="project" value="InterPro"/>
</dbReference>
<feature type="domain" description="Glycosyl hydrolase family 32 N-terminal" evidence="5">
    <location>
        <begin position="40"/>
        <end position="312"/>
    </location>
</feature>
<evidence type="ECO:0000256" key="1">
    <source>
        <dbReference type="ARBA" id="ARBA00009902"/>
    </source>
</evidence>
<dbReference type="EC" id="3.2.1.26" evidence="2"/>
<evidence type="ECO:0000313" key="6">
    <source>
        <dbReference type="EMBL" id="NDL59872.1"/>
    </source>
</evidence>
<dbReference type="EMBL" id="WLZY01000009">
    <property type="protein sequence ID" value="NDL59872.1"/>
    <property type="molecule type" value="Genomic_DNA"/>
</dbReference>
<dbReference type="Pfam" id="PF00251">
    <property type="entry name" value="Glyco_hydro_32N"/>
    <property type="match status" value="1"/>
</dbReference>
<sequence length="347" mass="39044">MSNRSSRPPDPYHRTPVEGTPVLQLADHWTWDFWFAQEEDTTHVFYLKAPKSLGDPDLRHVNARIGHAVSTDLRNWTELPDALEPGPEGSWDDMSTWTGSVIRAEGTWHLFYTGISHAEKGLEQRIGHAVSDDLITWTKDAANPVLEADGRFYEQLDTDVWPDLSWRDPWVYWNEETGDYRMLLTTRVPTGPLDGRGVIGAARSDDLRMWEALPPVTEPGDFAHLEVPQLVQENGAVYVLFSAYGWANSEQRRRRSPEVTGTHYLVGDSTTGPFRSVTDEFLCGDPRGELYAGRMLRDRSGQLQFFGFVQFPGDEPFVGALSDPIPVDVGADGRLRLRRGTTAGSSR</sequence>
<keyword evidence="4" id="KW-0326">Glycosidase</keyword>
<accession>A0A7K3MA79</accession>
<dbReference type="InterPro" id="IPR013148">
    <property type="entry name" value="Glyco_hydro_32_N"/>
</dbReference>
<evidence type="ECO:0000256" key="2">
    <source>
        <dbReference type="ARBA" id="ARBA00012758"/>
    </source>
</evidence>